<feature type="region of interest" description="Disordered" evidence="1">
    <location>
        <begin position="767"/>
        <end position="814"/>
    </location>
</feature>
<keyword evidence="3" id="KW-1185">Reference proteome</keyword>
<comment type="caution">
    <text evidence="2">The sequence shown here is derived from an EMBL/GenBank/DDBJ whole genome shotgun (WGS) entry which is preliminary data.</text>
</comment>
<dbReference type="EMBL" id="CAUJNA010003593">
    <property type="protein sequence ID" value="CAJ1405593.1"/>
    <property type="molecule type" value="Genomic_DNA"/>
</dbReference>
<sequence>MPPVSEDPFRDQILGILKSAAEDPSDPSHRVWVEELLAALQAAEQGEAVSQESQETSRLFFLACGLEEATDKPSFRLPEYGEVRSAKQVVSKYLASLATEHKEDHKAELGPAKPESAAEEPAVELSDVALAEMLSRAWQDEAQNARPRVGQQLRAEKLIELGAAFERQPDGSDTCAIHGLNNLLQPKRSSKEAALKFQEAMDAALKDEQNPEERSTAGLVGPFSLATLQAADAESRAEEMACRGFVPPRAAQLSLLRQDSGFHSSRGLQRTGMFDVEAIKIAARLKGFEVVDVEPKPSWHESDVSKFAALGANSDWFRGFLVYERMPGRAMHYYSILYWPHGGSHWMILDSFDRGDESPRNRLLTLEEVVSLHDQNGEFFRSWLLRWYPVVDRAAAIQGLRDAVHVGLSQVELEEERALSEARAEVELDASRWNVADAAARLLQYPRQVTRELQVLQLVVSEQQARASLEDSEWNFTQAVEHLSNLVLQRVKDVKAEFVDQEHERHGKGSSMPLAHRSFPRLAADAYAALSLTDWDVRTAAQLLLLREKSKVSFKAAATALTETNSLQQALLVLQLLAEVDIEDAEIDEVYAASLLRYAEDVSTARQLAHVCHQFPSVPLALCAEALRRGESQAAACMMLQDFQDQVCRVVSALAQRASNGQGEALGPQECLDIARLALEAAEWSPDNAFILAESYALGVLQVRKELGLLQKSQAFAVQQEKEESKLATALSALDAVNELQTLPPRTLLAHLQDCDMNPAKAVAQLWSQQTGEQGIPRKPALPKPPGRGARSTTPNKKGRDSRDREKRKDCVTM</sequence>
<organism evidence="2 3">
    <name type="scientific">Effrenium voratum</name>
    <dbReference type="NCBI Taxonomy" id="2562239"/>
    <lineage>
        <taxon>Eukaryota</taxon>
        <taxon>Sar</taxon>
        <taxon>Alveolata</taxon>
        <taxon>Dinophyceae</taxon>
        <taxon>Suessiales</taxon>
        <taxon>Symbiodiniaceae</taxon>
        <taxon>Effrenium</taxon>
    </lineage>
</organism>
<evidence type="ECO:0000313" key="2">
    <source>
        <dbReference type="EMBL" id="CAJ1405593.1"/>
    </source>
</evidence>
<dbReference type="AlphaFoldDB" id="A0AA36NK76"/>
<evidence type="ECO:0000313" key="3">
    <source>
        <dbReference type="Proteomes" id="UP001178507"/>
    </source>
</evidence>
<evidence type="ECO:0000256" key="1">
    <source>
        <dbReference type="SAM" id="MobiDB-lite"/>
    </source>
</evidence>
<protein>
    <submittedName>
        <fullName evidence="2">Uncharacterized protein</fullName>
    </submittedName>
</protein>
<dbReference type="Proteomes" id="UP001178507">
    <property type="component" value="Unassembled WGS sequence"/>
</dbReference>
<name>A0AA36NK76_9DINO</name>
<reference evidence="2" key="1">
    <citation type="submission" date="2023-08" db="EMBL/GenBank/DDBJ databases">
        <authorList>
            <person name="Chen Y."/>
            <person name="Shah S."/>
            <person name="Dougan E. K."/>
            <person name="Thang M."/>
            <person name="Chan C."/>
        </authorList>
    </citation>
    <scope>NUCLEOTIDE SEQUENCE</scope>
</reference>
<gene>
    <name evidence="2" type="ORF">EVOR1521_LOCUS27762</name>
</gene>
<feature type="compositionally biased region" description="Basic and acidic residues" evidence="1">
    <location>
        <begin position="798"/>
        <end position="814"/>
    </location>
</feature>
<proteinExistence type="predicted"/>
<accession>A0AA36NK76</accession>